<dbReference type="RefSeq" id="WP_064063659.1">
    <property type="nucleotide sequence ID" value="NZ_LPZN01000017.1"/>
</dbReference>
<keyword evidence="4" id="KW-1185">Reference proteome</keyword>
<evidence type="ECO:0000256" key="2">
    <source>
        <dbReference type="SAM" id="SignalP"/>
    </source>
</evidence>
<dbReference type="Proteomes" id="UP000254569">
    <property type="component" value="Unassembled WGS sequence"/>
</dbReference>
<gene>
    <name evidence="3" type="ORF">NCTC13296_04198</name>
</gene>
<reference evidence="3 4" key="1">
    <citation type="submission" date="2018-06" db="EMBL/GenBank/DDBJ databases">
        <authorList>
            <consortium name="Pathogen Informatics"/>
            <person name="Doyle S."/>
        </authorList>
    </citation>
    <scope>NUCLEOTIDE SEQUENCE [LARGE SCALE GENOMIC DNA]</scope>
    <source>
        <strain evidence="3 4">NCTC13296</strain>
    </source>
</reference>
<name>A0A379PQG0_9NOCA</name>
<dbReference type="EMBL" id="UGVI01000002">
    <property type="protein sequence ID" value="SUF09001.1"/>
    <property type="molecule type" value="Genomic_DNA"/>
</dbReference>
<protein>
    <recommendedName>
        <fullName evidence="5">Lipoprotein</fullName>
    </recommendedName>
</protein>
<evidence type="ECO:0000313" key="3">
    <source>
        <dbReference type="EMBL" id="SUF09001.1"/>
    </source>
</evidence>
<feature type="signal peptide" evidence="2">
    <location>
        <begin position="1"/>
        <end position="27"/>
    </location>
</feature>
<dbReference type="Gene3D" id="2.40.50.120">
    <property type="match status" value="1"/>
</dbReference>
<keyword evidence="1" id="KW-1133">Transmembrane helix</keyword>
<sequence>MRWLLSFVLTVGMGAALPLSAPATAHACSCAYEPNGPYITEQISRAAAAFTGTATGERTDGDTVYYEFDVHSVFTGDVGSTTVVSSSTQGSACGRGFTLGIEYLAFVSTHETKNAPWSIEACSATTTSTNAYTRDAAHTVYGPPHQPDPQTRPIGIDDIRPLWQKSLLIIAVVVLAAMLMHRWAIRGRHH</sequence>
<keyword evidence="2" id="KW-0732">Signal</keyword>
<feature type="transmembrane region" description="Helical" evidence="1">
    <location>
        <begin position="162"/>
        <end position="180"/>
    </location>
</feature>
<dbReference type="InterPro" id="IPR008993">
    <property type="entry name" value="TIMP-like_OB-fold"/>
</dbReference>
<proteinExistence type="predicted"/>
<dbReference type="SUPFAM" id="SSF50242">
    <property type="entry name" value="TIMP-like"/>
    <property type="match status" value="1"/>
</dbReference>
<evidence type="ECO:0000313" key="4">
    <source>
        <dbReference type="Proteomes" id="UP000254569"/>
    </source>
</evidence>
<evidence type="ECO:0008006" key="5">
    <source>
        <dbReference type="Google" id="ProtNLM"/>
    </source>
</evidence>
<accession>A0A379PQG0</accession>
<keyword evidence="1" id="KW-0472">Membrane</keyword>
<keyword evidence="1" id="KW-0812">Transmembrane</keyword>
<dbReference type="AlphaFoldDB" id="A0A379PQG0"/>
<evidence type="ECO:0000256" key="1">
    <source>
        <dbReference type="SAM" id="Phobius"/>
    </source>
</evidence>
<organism evidence="3 4">
    <name type="scientific">Rhodococcus gordoniae</name>
    <dbReference type="NCBI Taxonomy" id="223392"/>
    <lineage>
        <taxon>Bacteria</taxon>
        <taxon>Bacillati</taxon>
        <taxon>Actinomycetota</taxon>
        <taxon>Actinomycetes</taxon>
        <taxon>Mycobacteriales</taxon>
        <taxon>Nocardiaceae</taxon>
        <taxon>Rhodococcus</taxon>
    </lineage>
</organism>
<feature type="chain" id="PRO_5016805302" description="Lipoprotein" evidence="2">
    <location>
        <begin position="28"/>
        <end position="190"/>
    </location>
</feature>